<name>T1AZ69_9ZZZZ</name>
<protein>
    <submittedName>
        <fullName evidence="1">Uncharacterized protein</fullName>
    </submittedName>
</protein>
<feature type="non-terminal residue" evidence="1">
    <location>
        <position position="78"/>
    </location>
</feature>
<dbReference type="EMBL" id="AUZY01008082">
    <property type="protein sequence ID" value="EQD47410.1"/>
    <property type="molecule type" value="Genomic_DNA"/>
</dbReference>
<sequence>METLTKAWLYHEPGGPRQRTATQIAAHRKDHGTGGNCFDLAIWLLDEFARAGVQAHAIGHDFFTPEAHVAVLADDGQD</sequence>
<reference evidence="1" key="1">
    <citation type="submission" date="2013-08" db="EMBL/GenBank/DDBJ databases">
        <authorList>
            <person name="Mendez C."/>
            <person name="Richter M."/>
            <person name="Ferrer M."/>
            <person name="Sanchez J."/>
        </authorList>
    </citation>
    <scope>NUCLEOTIDE SEQUENCE</scope>
</reference>
<comment type="caution">
    <text evidence="1">The sequence shown here is derived from an EMBL/GenBank/DDBJ whole genome shotgun (WGS) entry which is preliminary data.</text>
</comment>
<evidence type="ECO:0000313" key="1">
    <source>
        <dbReference type="EMBL" id="EQD47410.1"/>
    </source>
</evidence>
<accession>T1AZ69</accession>
<organism evidence="1">
    <name type="scientific">mine drainage metagenome</name>
    <dbReference type="NCBI Taxonomy" id="410659"/>
    <lineage>
        <taxon>unclassified sequences</taxon>
        <taxon>metagenomes</taxon>
        <taxon>ecological metagenomes</taxon>
    </lineage>
</organism>
<proteinExistence type="predicted"/>
<gene>
    <name evidence="1" type="ORF">B1B_12352</name>
</gene>
<dbReference type="AlphaFoldDB" id="T1AZ69"/>
<reference evidence="1" key="2">
    <citation type="journal article" date="2014" name="ISME J.">
        <title>Microbial stratification in low pH oxic and suboxic macroscopic growths along an acid mine drainage.</title>
        <authorList>
            <person name="Mendez-Garcia C."/>
            <person name="Mesa V."/>
            <person name="Sprenger R.R."/>
            <person name="Richter M."/>
            <person name="Diez M.S."/>
            <person name="Solano J."/>
            <person name="Bargiela R."/>
            <person name="Golyshina O.V."/>
            <person name="Manteca A."/>
            <person name="Ramos J.L."/>
            <person name="Gallego J.R."/>
            <person name="Llorente I."/>
            <person name="Martins Dos Santos V.A."/>
            <person name="Jensen O.N."/>
            <person name="Pelaez A.I."/>
            <person name="Sanchez J."/>
            <person name="Ferrer M."/>
        </authorList>
    </citation>
    <scope>NUCLEOTIDE SEQUENCE</scope>
</reference>